<evidence type="ECO:0000256" key="24">
    <source>
        <dbReference type="ARBA" id="ARBA00048634"/>
    </source>
</evidence>
<gene>
    <name evidence="33" type="ORF">PMEA_00027528</name>
</gene>
<evidence type="ECO:0000256" key="18">
    <source>
        <dbReference type="ARBA" id="ARBA00047367"/>
    </source>
</evidence>
<comment type="catalytic activity">
    <reaction evidence="5">
        <text>2-(9Z-octadecenoyl)-glycerol + hexadecanoyl-CoA = 1-hexadecanoyl-2-(9Z-octadecenoyl)-sn-glycerol + CoA</text>
        <dbReference type="Rhea" id="RHEA:38071"/>
        <dbReference type="ChEBI" id="CHEBI:57287"/>
        <dbReference type="ChEBI" id="CHEBI:57379"/>
        <dbReference type="ChEBI" id="CHEBI:73990"/>
        <dbReference type="ChEBI" id="CHEBI:75466"/>
    </reaction>
    <physiologicalReaction direction="left-to-right" evidence="5">
        <dbReference type="Rhea" id="RHEA:38072"/>
    </physiologicalReaction>
</comment>
<dbReference type="PIRSF" id="PIRSF500231">
    <property type="entry name" value="Oat_dag"/>
    <property type="match status" value="1"/>
</dbReference>
<evidence type="ECO:0000256" key="23">
    <source>
        <dbReference type="ARBA" id="ARBA00048614"/>
    </source>
</evidence>
<sequence length="453" mass="52919">MTSSTTRKRSTPKRAENTTEAKASTKSHAKESDYGKRVHEKEESLLTSTSGFDNYRGLINLCLILLVLSNFRVALDNLLKYGLLIDPLQVITIFLEDPYHWPSASLVIFSNVLIQLTFVVEKLLAAGKISERIGRISHMFLLLLMLVVPCTVILVYLPPPWAANIAVFWYTIVWLKLISYVSVNLWYRLGLMKHEKEGHVANGKPETLPLVKYPENLTQKDLYYFIFAPTLCYELNYPRSERIRKRFLLRRLAEFFFIIGIVIGAFQQWIVPTVKNSMKPIQEMDVGRGLERIMKLAVPNHLLWLLFFYAFFHSGLNILAELLRFGDRTFYRDWWNSPNVAYFWQNWNIPVHRWARRHLYIPMLRSGYSSLQAQVAVFLLSAFFHEFLVSVPLRLFRFWAFLAMLAQVPLHLIVKKFLGDYPNYGNMVVWLSIILGQPLAILTYVHDYYITHQ</sequence>
<evidence type="ECO:0000256" key="1">
    <source>
        <dbReference type="ARBA" id="ARBA00000174"/>
    </source>
</evidence>
<evidence type="ECO:0000256" key="12">
    <source>
        <dbReference type="ARBA" id="ARBA00022692"/>
    </source>
</evidence>
<protein>
    <recommendedName>
        <fullName evidence="29">O-acyltransferase</fullName>
    </recommendedName>
</protein>
<evidence type="ECO:0000256" key="11">
    <source>
        <dbReference type="ARBA" id="ARBA00022679"/>
    </source>
</evidence>
<dbReference type="PANTHER" id="PTHR10408">
    <property type="entry name" value="STEROL O-ACYLTRANSFERASE"/>
    <property type="match status" value="1"/>
</dbReference>
<evidence type="ECO:0000256" key="5">
    <source>
        <dbReference type="ARBA" id="ARBA00001313"/>
    </source>
</evidence>
<feature type="compositionally biased region" description="Basic residues" evidence="31">
    <location>
        <begin position="1"/>
        <end position="12"/>
    </location>
</feature>
<evidence type="ECO:0000256" key="19">
    <source>
        <dbReference type="ARBA" id="ARBA00047609"/>
    </source>
</evidence>
<evidence type="ECO:0000256" key="28">
    <source>
        <dbReference type="ARBA" id="ARBA00049549"/>
    </source>
</evidence>
<dbReference type="Proteomes" id="UP001159428">
    <property type="component" value="Unassembled WGS sequence"/>
</dbReference>
<comment type="subunit">
    <text evidence="17">Homodimer or homotetramer; both forms have similar enzymatic activities.</text>
</comment>
<comment type="pathway">
    <text evidence="9">Lipid metabolism; glycerolipid metabolism.</text>
</comment>
<dbReference type="GO" id="GO:0004144">
    <property type="term" value="F:diacylglycerol O-acyltransferase activity"/>
    <property type="evidence" value="ECO:0007669"/>
    <property type="project" value="UniProtKB-EC"/>
</dbReference>
<comment type="catalytic activity">
    <reaction evidence="25">
        <text>1,2-di-(9Z-octadecenoyl)-glycerol + (9Z)-octadecenoate + H(+) = 1,2,3-tri-(9Z-octadecenoyl)-glycerol + H2O</text>
        <dbReference type="Rhea" id="RHEA:38379"/>
        <dbReference type="ChEBI" id="CHEBI:15377"/>
        <dbReference type="ChEBI" id="CHEBI:15378"/>
        <dbReference type="ChEBI" id="CHEBI:30823"/>
        <dbReference type="ChEBI" id="CHEBI:52323"/>
        <dbReference type="ChEBI" id="CHEBI:53753"/>
    </reaction>
    <physiologicalReaction direction="left-to-right" evidence="25">
        <dbReference type="Rhea" id="RHEA:38380"/>
    </physiologicalReaction>
</comment>
<comment type="catalytic activity">
    <reaction evidence="1">
        <text>hexadecane-1,2-diol + hexadecanoyl-CoA = 2-hydroxyhexadecyl hexadecanoate + CoA</text>
        <dbReference type="Rhea" id="RHEA:38171"/>
        <dbReference type="ChEBI" id="CHEBI:57287"/>
        <dbReference type="ChEBI" id="CHEBI:57379"/>
        <dbReference type="ChEBI" id="CHEBI:75586"/>
        <dbReference type="ChEBI" id="CHEBI:75587"/>
    </reaction>
    <physiologicalReaction direction="left-to-right" evidence="1">
        <dbReference type="Rhea" id="RHEA:38172"/>
    </physiologicalReaction>
</comment>
<comment type="catalytic activity">
    <reaction evidence="7">
        <text>all-trans-retinol + hexadecanoyl-CoA = all-trans-retinyl hexadecanoate + CoA</text>
        <dbReference type="Rhea" id="RHEA:38175"/>
        <dbReference type="ChEBI" id="CHEBI:17336"/>
        <dbReference type="ChEBI" id="CHEBI:17616"/>
        <dbReference type="ChEBI" id="CHEBI:57287"/>
        <dbReference type="ChEBI" id="CHEBI:57379"/>
    </reaction>
    <physiologicalReaction direction="left-to-right" evidence="7">
        <dbReference type="Rhea" id="RHEA:38176"/>
    </physiologicalReaction>
</comment>
<comment type="catalytic activity">
    <reaction evidence="27">
        <text>1-(9Z-octadecenoyl)-glycerol + (9Z)-octadecenoyl-CoA = 1,2-di-(9Z-octadecenoyl)-glycerol + CoA</text>
        <dbReference type="Rhea" id="RHEA:37915"/>
        <dbReference type="ChEBI" id="CHEBI:52323"/>
        <dbReference type="ChEBI" id="CHEBI:57287"/>
        <dbReference type="ChEBI" id="CHEBI:57387"/>
        <dbReference type="ChEBI" id="CHEBI:75342"/>
    </reaction>
    <physiologicalReaction direction="left-to-right" evidence="27">
        <dbReference type="Rhea" id="RHEA:37916"/>
    </physiologicalReaction>
</comment>
<dbReference type="Pfam" id="PF03062">
    <property type="entry name" value="MBOAT"/>
    <property type="match status" value="1"/>
</dbReference>
<feature type="active site" evidence="30">
    <location>
        <position position="385"/>
    </location>
</feature>
<dbReference type="InterPro" id="IPR014371">
    <property type="entry name" value="Oat_ACAT_DAG_ARE"/>
</dbReference>
<dbReference type="InterPro" id="IPR027251">
    <property type="entry name" value="Diacylglycerol_acylTrfase1"/>
</dbReference>
<feature type="transmembrane region" description="Helical" evidence="32">
    <location>
        <begin position="302"/>
        <end position="323"/>
    </location>
</feature>
<comment type="catalytic activity">
    <reaction evidence="20">
        <text>1-O-(9Z-octadecenyl)-glycerol + (9Z)-octadecenoyl-CoA = 1-O-(9Z-octadecyl)-3-(9Z-octadecenoyl)-glycerol + CoA</text>
        <dbReference type="Rhea" id="RHEA:55340"/>
        <dbReference type="ChEBI" id="CHEBI:34116"/>
        <dbReference type="ChEBI" id="CHEBI:57287"/>
        <dbReference type="ChEBI" id="CHEBI:57387"/>
        <dbReference type="ChEBI" id="CHEBI:197429"/>
    </reaction>
    <physiologicalReaction direction="left-to-right" evidence="20">
        <dbReference type="Rhea" id="RHEA:55341"/>
    </physiologicalReaction>
</comment>
<feature type="transmembrane region" description="Helical" evidence="32">
    <location>
        <begin position="396"/>
        <end position="414"/>
    </location>
</feature>
<dbReference type="AlphaFoldDB" id="A0AAU9XS78"/>
<comment type="catalytic activity">
    <reaction evidence="24">
        <text>an acyl-CoA + a 1,2-diacyl-sn-glycerol = a triacyl-sn-glycerol + CoA</text>
        <dbReference type="Rhea" id="RHEA:10868"/>
        <dbReference type="ChEBI" id="CHEBI:17815"/>
        <dbReference type="ChEBI" id="CHEBI:57287"/>
        <dbReference type="ChEBI" id="CHEBI:58342"/>
        <dbReference type="ChEBI" id="CHEBI:64615"/>
        <dbReference type="EC" id="2.3.1.20"/>
    </reaction>
    <physiologicalReaction direction="left-to-right" evidence="24">
        <dbReference type="Rhea" id="RHEA:10869"/>
    </physiologicalReaction>
</comment>
<comment type="catalytic activity">
    <reaction evidence="3">
        <text>13-cis-retinol + hexadecanoyl-CoA = 13-cis-retinyl hexadecanoate + CoA</text>
        <dbReference type="Rhea" id="RHEA:55296"/>
        <dbReference type="ChEBI" id="CHEBI:45479"/>
        <dbReference type="ChEBI" id="CHEBI:57287"/>
        <dbReference type="ChEBI" id="CHEBI:57379"/>
        <dbReference type="ChEBI" id="CHEBI:138722"/>
    </reaction>
    <physiologicalReaction direction="left-to-right" evidence="3">
        <dbReference type="Rhea" id="RHEA:55297"/>
    </physiologicalReaction>
</comment>
<dbReference type="GO" id="GO:0050252">
    <property type="term" value="F:retinol O-fatty-acyltransferase activity"/>
    <property type="evidence" value="ECO:0007669"/>
    <property type="project" value="UniProtKB-EC"/>
</dbReference>
<evidence type="ECO:0000256" key="20">
    <source>
        <dbReference type="ARBA" id="ARBA00047807"/>
    </source>
</evidence>
<organism evidence="33 34">
    <name type="scientific">Pocillopora meandrina</name>
    <dbReference type="NCBI Taxonomy" id="46732"/>
    <lineage>
        <taxon>Eukaryota</taxon>
        <taxon>Metazoa</taxon>
        <taxon>Cnidaria</taxon>
        <taxon>Anthozoa</taxon>
        <taxon>Hexacorallia</taxon>
        <taxon>Scleractinia</taxon>
        <taxon>Astrocoeniina</taxon>
        <taxon>Pocilloporidae</taxon>
        <taxon>Pocillopora</taxon>
    </lineage>
</organism>
<comment type="catalytic activity">
    <reaction evidence="28">
        <text>1,3-di-(9Z-octadecenoyl)-glycerol + (9Z)-octadecenoyl-CoA = 1,2,3-tri-(9Z-octadecenoyl)-glycerol + CoA</text>
        <dbReference type="Rhea" id="RHEA:38435"/>
        <dbReference type="ChEBI" id="CHEBI:53753"/>
        <dbReference type="ChEBI" id="CHEBI:57287"/>
        <dbReference type="ChEBI" id="CHEBI:57387"/>
        <dbReference type="ChEBI" id="CHEBI:75735"/>
    </reaction>
    <physiologicalReaction direction="left-to-right" evidence="28">
        <dbReference type="Rhea" id="RHEA:38436"/>
    </physiologicalReaction>
</comment>
<comment type="catalytic activity">
    <reaction evidence="22">
        <text>2-(9Z-octadecenoyl)-glycerol + (9Z)-octadecenoyl-CoA = 1,2-di-(9Z-octadecenoyl)-sn-glycerol + CoA</text>
        <dbReference type="Rhea" id="RHEA:37911"/>
        <dbReference type="ChEBI" id="CHEBI:52333"/>
        <dbReference type="ChEBI" id="CHEBI:57287"/>
        <dbReference type="ChEBI" id="CHEBI:57387"/>
        <dbReference type="ChEBI" id="CHEBI:73990"/>
    </reaction>
    <physiologicalReaction direction="left-to-right" evidence="22">
        <dbReference type="Rhea" id="RHEA:37912"/>
    </physiologicalReaction>
</comment>
<evidence type="ECO:0000256" key="21">
    <source>
        <dbReference type="ARBA" id="ARBA00048096"/>
    </source>
</evidence>
<feature type="transmembrane region" description="Helical" evidence="32">
    <location>
        <begin position="426"/>
        <end position="445"/>
    </location>
</feature>
<evidence type="ECO:0000256" key="8">
    <source>
        <dbReference type="ARBA" id="ARBA00004477"/>
    </source>
</evidence>
<evidence type="ECO:0000256" key="13">
    <source>
        <dbReference type="ARBA" id="ARBA00022824"/>
    </source>
</evidence>
<proteinExistence type="inferred from homology"/>
<evidence type="ECO:0000256" key="22">
    <source>
        <dbReference type="ARBA" id="ARBA00048135"/>
    </source>
</evidence>
<name>A0AAU9XS78_9CNID</name>
<evidence type="ECO:0000313" key="33">
    <source>
        <dbReference type="EMBL" id="CAH3154360.1"/>
    </source>
</evidence>
<dbReference type="GO" id="GO:0005789">
    <property type="term" value="C:endoplasmic reticulum membrane"/>
    <property type="evidence" value="ECO:0007669"/>
    <property type="project" value="UniProtKB-SubCell"/>
</dbReference>
<comment type="catalytic activity">
    <reaction evidence="21">
        <text>2,3-di-(9Z)-octadecenoyl-sn-glycerol + (9Z)-octadecenoyl-CoA = 1,2,3-tri-(9Z-octadecenoyl)-glycerol + CoA</text>
        <dbReference type="Rhea" id="RHEA:38439"/>
        <dbReference type="ChEBI" id="CHEBI:53753"/>
        <dbReference type="ChEBI" id="CHEBI:57287"/>
        <dbReference type="ChEBI" id="CHEBI:57387"/>
        <dbReference type="ChEBI" id="CHEBI:75824"/>
    </reaction>
    <physiologicalReaction direction="left-to-right" evidence="21">
        <dbReference type="Rhea" id="RHEA:38440"/>
    </physiologicalReaction>
</comment>
<evidence type="ECO:0000256" key="16">
    <source>
        <dbReference type="ARBA" id="ARBA00023315"/>
    </source>
</evidence>
<comment type="catalytic activity">
    <reaction evidence="23">
        <text>1-octadecanoyl-2-(5Z,8Z,11Z,14Z-eicosatetraenoyl)-sn-glycerol + (9Z)-octadecenoyl-CoA = 1-octadecanoyl-2-(5Z,8Z,11Z,14Z)-eicosatetraenoyl-3-(9Z)-octadecenoyl-sn-glycerol + CoA</text>
        <dbReference type="Rhea" id="RHEA:38307"/>
        <dbReference type="ChEBI" id="CHEBI:57287"/>
        <dbReference type="ChEBI" id="CHEBI:57387"/>
        <dbReference type="ChEBI" id="CHEBI:75728"/>
        <dbReference type="ChEBI" id="CHEBI:75729"/>
    </reaction>
    <physiologicalReaction direction="left-to-right" evidence="23">
        <dbReference type="Rhea" id="RHEA:38308"/>
    </physiologicalReaction>
</comment>
<evidence type="ECO:0000256" key="2">
    <source>
        <dbReference type="ARBA" id="ARBA00000633"/>
    </source>
</evidence>
<dbReference type="GO" id="GO:0019432">
    <property type="term" value="P:triglyceride biosynthetic process"/>
    <property type="evidence" value="ECO:0007669"/>
    <property type="project" value="InterPro"/>
</dbReference>
<evidence type="ECO:0000256" key="26">
    <source>
        <dbReference type="ARBA" id="ARBA00048907"/>
    </source>
</evidence>
<dbReference type="EMBL" id="CALNXJ010000055">
    <property type="protein sequence ID" value="CAH3154360.1"/>
    <property type="molecule type" value="Genomic_DNA"/>
</dbReference>
<keyword evidence="34" id="KW-1185">Reference proteome</keyword>
<evidence type="ECO:0000256" key="17">
    <source>
        <dbReference type="ARBA" id="ARBA00023610"/>
    </source>
</evidence>
<evidence type="ECO:0000256" key="6">
    <source>
        <dbReference type="ARBA" id="ARBA00001349"/>
    </source>
</evidence>
<evidence type="ECO:0000256" key="15">
    <source>
        <dbReference type="ARBA" id="ARBA00023136"/>
    </source>
</evidence>
<comment type="subcellular location">
    <subcellularLocation>
        <location evidence="8 29">Endoplasmic reticulum membrane</location>
        <topology evidence="8 29">Multi-pass membrane protein</topology>
    </subcellularLocation>
</comment>
<evidence type="ECO:0000256" key="3">
    <source>
        <dbReference type="ARBA" id="ARBA00000895"/>
    </source>
</evidence>
<dbReference type="PANTHER" id="PTHR10408:SF7">
    <property type="entry name" value="DIACYLGLYCEROL O-ACYLTRANSFERASE 1"/>
    <property type="match status" value="1"/>
</dbReference>
<evidence type="ECO:0000256" key="9">
    <source>
        <dbReference type="ARBA" id="ARBA00005175"/>
    </source>
</evidence>
<feature type="region of interest" description="Disordered" evidence="31">
    <location>
        <begin position="1"/>
        <end position="36"/>
    </location>
</feature>
<feature type="transmembrane region" description="Helical" evidence="32">
    <location>
        <begin position="167"/>
        <end position="187"/>
    </location>
</feature>
<evidence type="ECO:0000313" key="34">
    <source>
        <dbReference type="Proteomes" id="UP001159428"/>
    </source>
</evidence>
<evidence type="ECO:0000256" key="4">
    <source>
        <dbReference type="ARBA" id="ARBA00001118"/>
    </source>
</evidence>
<evidence type="ECO:0000256" key="27">
    <source>
        <dbReference type="ARBA" id="ARBA00049168"/>
    </source>
</evidence>
<keyword evidence="14 32" id="KW-1133">Transmembrane helix</keyword>
<comment type="catalytic activity">
    <reaction evidence="4">
        <text>hexadecane-1,2-diol + 2 hexadecanoyl-CoA = 1,2-O,O-dihexadecanoyl-1,2-hexadecanediol + 2 CoA</text>
        <dbReference type="Rhea" id="RHEA:38211"/>
        <dbReference type="ChEBI" id="CHEBI:57287"/>
        <dbReference type="ChEBI" id="CHEBI:57379"/>
        <dbReference type="ChEBI" id="CHEBI:75586"/>
        <dbReference type="ChEBI" id="CHEBI:75608"/>
    </reaction>
    <physiologicalReaction direction="left-to-right" evidence="4">
        <dbReference type="Rhea" id="RHEA:38212"/>
    </physiologicalReaction>
</comment>
<comment type="catalytic activity">
    <reaction evidence="6">
        <text>1,2-di-(9Z-octadecenoyl)-sn-glycerol + hexadecanoyl-CoA = 1,2-di-(9Z)-octadecenoyl-3-hexadecanoyl-sn-glycerol + CoA</text>
        <dbReference type="Rhea" id="RHEA:38163"/>
        <dbReference type="ChEBI" id="CHEBI:52333"/>
        <dbReference type="ChEBI" id="CHEBI:57287"/>
        <dbReference type="ChEBI" id="CHEBI:57379"/>
        <dbReference type="ChEBI" id="CHEBI:75583"/>
    </reaction>
    <physiologicalReaction direction="left-to-right" evidence="6">
        <dbReference type="Rhea" id="RHEA:38164"/>
    </physiologicalReaction>
</comment>
<feature type="transmembrane region" description="Helical" evidence="32">
    <location>
        <begin position="99"/>
        <end position="120"/>
    </location>
</feature>
<keyword evidence="12 32" id="KW-0812">Transmembrane</keyword>
<feature type="transmembrane region" description="Helical" evidence="32">
    <location>
        <begin position="58"/>
        <end position="79"/>
    </location>
</feature>
<evidence type="ECO:0000256" key="7">
    <source>
        <dbReference type="ARBA" id="ARBA00001764"/>
    </source>
</evidence>
<evidence type="ECO:0000256" key="31">
    <source>
        <dbReference type="SAM" id="MobiDB-lite"/>
    </source>
</evidence>
<keyword evidence="13 29" id="KW-0256">Endoplasmic reticulum</keyword>
<keyword evidence="15 29" id="KW-0472">Membrane</keyword>
<reference evidence="33 34" key="1">
    <citation type="submission" date="2022-05" db="EMBL/GenBank/DDBJ databases">
        <authorList>
            <consortium name="Genoscope - CEA"/>
            <person name="William W."/>
        </authorList>
    </citation>
    <scope>NUCLEOTIDE SEQUENCE [LARGE SCALE GENOMIC DNA]</scope>
</reference>
<dbReference type="InterPro" id="IPR004299">
    <property type="entry name" value="MBOAT_fam"/>
</dbReference>
<feature type="transmembrane region" description="Helical" evidence="32">
    <location>
        <begin position="252"/>
        <end position="270"/>
    </location>
</feature>
<feature type="transmembrane region" description="Helical" evidence="32">
    <location>
        <begin position="140"/>
        <end position="161"/>
    </location>
</feature>
<comment type="similarity">
    <text evidence="10 29">Belongs to the membrane-bound acyltransferase family. Sterol o-acyltransferase subfamily.</text>
</comment>
<evidence type="ECO:0000256" key="25">
    <source>
        <dbReference type="ARBA" id="ARBA00048728"/>
    </source>
</evidence>
<evidence type="ECO:0000256" key="10">
    <source>
        <dbReference type="ARBA" id="ARBA00009010"/>
    </source>
</evidence>
<feature type="transmembrane region" description="Helical" evidence="32">
    <location>
        <begin position="366"/>
        <end position="384"/>
    </location>
</feature>
<keyword evidence="16 29" id="KW-0012">Acyltransferase</keyword>
<comment type="caution">
    <text evidence="33">The sequence shown here is derived from an EMBL/GenBank/DDBJ whole genome shotgun (WGS) entry which is preliminary data.</text>
</comment>
<evidence type="ECO:0000256" key="29">
    <source>
        <dbReference type="PIRNR" id="PIRNR000439"/>
    </source>
</evidence>
<comment type="catalytic activity">
    <reaction evidence="18">
        <text>1,2-di-(9Z-octadecenoyl)-sn-glycerol + (9Z)-octadecenoyl-CoA = 1,2,3-tri-(9Z-octadecenoyl)-glycerol + CoA</text>
        <dbReference type="Rhea" id="RHEA:38219"/>
        <dbReference type="ChEBI" id="CHEBI:52333"/>
        <dbReference type="ChEBI" id="CHEBI:53753"/>
        <dbReference type="ChEBI" id="CHEBI:57287"/>
        <dbReference type="ChEBI" id="CHEBI:57387"/>
    </reaction>
    <physiologicalReaction direction="left-to-right" evidence="18">
        <dbReference type="Rhea" id="RHEA:38220"/>
    </physiologicalReaction>
</comment>
<dbReference type="PIRSF" id="PIRSF000439">
    <property type="entry name" value="Oat_ACAT_DAG_ARE"/>
    <property type="match status" value="1"/>
</dbReference>
<keyword evidence="11 29" id="KW-0808">Transferase</keyword>
<comment type="catalytic activity">
    <reaction evidence="2">
        <text>all-trans-retinol + an acyl-CoA = an all-trans-retinyl ester + CoA</text>
        <dbReference type="Rhea" id="RHEA:11488"/>
        <dbReference type="ChEBI" id="CHEBI:17336"/>
        <dbReference type="ChEBI" id="CHEBI:57287"/>
        <dbReference type="ChEBI" id="CHEBI:58342"/>
        <dbReference type="ChEBI" id="CHEBI:63410"/>
        <dbReference type="EC" id="2.3.1.76"/>
    </reaction>
    <physiologicalReaction direction="left-to-right" evidence="2">
        <dbReference type="Rhea" id="RHEA:11489"/>
    </physiologicalReaction>
</comment>
<evidence type="ECO:0000256" key="32">
    <source>
        <dbReference type="SAM" id="Phobius"/>
    </source>
</evidence>
<evidence type="ECO:0000256" key="14">
    <source>
        <dbReference type="ARBA" id="ARBA00022989"/>
    </source>
</evidence>
<comment type="catalytic activity">
    <reaction evidence="26">
        <text>hexadecan-1-ol + hexadecanoyl-CoA = hexadecyl hexadecanoate + CoA</text>
        <dbReference type="Rhea" id="RHEA:38167"/>
        <dbReference type="ChEBI" id="CHEBI:16125"/>
        <dbReference type="ChEBI" id="CHEBI:57287"/>
        <dbReference type="ChEBI" id="CHEBI:57379"/>
        <dbReference type="ChEBI" id="CHEBI:75584"/>
    </reaction>
    <physiologicalReaction direction="left-to-right" evidence="26">
        <dbReference type="Rhea" id="RHEA:38168"/>
    </physiologicalReaction>
</comment>
<evidence type="ECO:0000256" key="30">
    <source>
        <dbReference type="PIRSR" id="PIRSR000439-1"/>
    </source>
</evidence>
<accession>A0AAU9XS78</accession>
<comment type="catalytic activity">
    <reaction evidence="19">
        <text>1-O-(9Z-octadecyl)-3-(9Z-octadecenoyl)-glycerol + (9Z)-octadecenoyl-CoA = 1-O-(9Z-octadecenyl)-2,3-di-(9Z-octadecenoyl)glycerol + CoA</text>
        <dbReference type="Rhea" id="RHEA:55344"/>
        <dbReference type="ChEBI" id="CHEBI:57287"/>
        <dbReference type="ChEBI" id="CHEBI:57387"/>
        <dbReference type="ChEBI" id="CHEBI:138735"/>
        <dbReference type="ChEBI" id="CHEBI:197429"/>
    </reaction>
    <physiologicalReaction direction="left-to-right" evidence="19">
        <dbReference type="Rhea" id="RHEA:55345"/>
    </physiologicalReaction>
</comment>